<evidence type="ECO:0000256" key="1">
    <source>
        <dbReference type="SAM" id="MobiDB-lite"/>
    </source>
</evidence>
<evidence type="ECO:0000313" key="4">
    <source>
        <dbReference type="Proteomes" id="UP001218188"/>
    </source>
</evidence>
<dbReference type="AlphaFoldDB" id="A0AAD6SMY1"/>
<gene>
    <name evidence="3" type="ORF">C8F04DRAFT_732595</name>
</gene>
<dbReference type="EMBL" id="JARJCM010000091">
    <property type="protein sequence ID" value="KAJ7030405.1"/>
    <property type="molecule type" value="Genomic_DNA"/>
</dbReference>
<name>A0AAD6SMY1_9AGAR</name>
<reference evidence="3" key="1">
    <citation type="submission" date="2023-03" db="EMBL/GenBank/DDBJ databases">
        <title>Massive genome expansion in bonnet fungi (Mycena s.s.) driven by repeated elements and novel gene families across ecological guilds.</title>
        <authorList>
            <consortium name="Lawrence Berkeley National Laboratory"/>
            <person name="Harder C.B."/>
            <person name="Miyauchi S."/>
            <person name="Viragh M."/>
            <person name="Kuo A."/>
            <person name="Thoen E."/>
            <person name="Andreopoulos B."/>
            <person name="Lu D."/>
            <person name="Skrede I."/>
            <person name="Drula E."/>
            <person name="Henrissat B."/>
            <person name="Morin E."/>
            <person name="Kohler A."/>
            <person name="Barry K."/>
            <person name="LaButti K."/>
            <person name="Morin E."/>
            <person name="Salamov A."/>
            <person name="Lipzen A."/>
            <person name="Mereny Z."/>
            <person name="Hegedus B."/>
            <person name="Baldrian P."/>
            <person name="Stursova M."/>
            <person name="Weitz H."/>
            <person name="Taylor A."/>
            <person name="Grigoriev I.V."/>
            <person name="Nagy L.G."/>
            <person name="Martin F."/>
            <person name="Kauserud H."/>
        </authorList>
    </citation>
    <scope>NUCLEOTIDE SEQUENCE</scope>
    <source>
        <strain evidence="3">CBHHK200</strain>
    </source>
</reference>
<feature type="signal peptide" evidence="2">
    <location>
        <begin position="1"/>
        <end position="22"/>
    </location>
</feature>
<accession>A0AAD6SMY1</accession>
<feature type="chain" id="PRO_5042245391" evidence="2">
    <location>
        <begin position="23"/>
        <end position="485"/>
    </location>
</feature>
<protein>
    <submittedName>
        <fullName evidence="3">Uncharacterized protein</fullName>
    </submittedName>
</protein>
<keyword evidence="4" id="KW-1185">Reference proteome</keyword>
<feature type="compositionally biased region" description="Polar residues" evidence="1">
    <location>
        <begin position="224"/>
        <end position="241"/>
    </location>
</feature>
<comment type="caution">
    <text evidence="3">The sequence shown here is derived from an EMBL/GenBank/DDBJ whole genome shotgun (WGS) entry which is preliminary data.</text>
</comment>
<feature type="region of interest" description="Disordered" evidence="1">
    <location>
        <begin position="292"/>
        <end position="331"/>
    </location>
</feature>
<feature type="compositionally biased region" description="Acidic residues" evidence="1">
    <location>
        <begin position="299"/>
        <end position="314"/>
    </location>
</feature>
<organism evidence="3 4">
    <name type="scientific">Mycena alexandri</name>
    <dbReference type="NCBI Taxonomy" id="1745969"/>
    <lineage>
        <taxon>Eukaryota</taxon>
        <taxon>Fungi</taxon>
        <taxon>Dikarya</taxon>
        <taxon>Basidiomycota</taxon>
        <taxon>Agaricomycotina</taxon>
        <taxon>Agaricomycetes</taxon>
        <taxon>Agaricomycetidae</taxon>
        <taxon>Agaricales</taxon>
        <taxon>Marasmiineae</taxon>
        <taxon>Mycenaceae</taxon>
        <taxon>Mycena</taxon>
    </lineage>
</organism>
<proteinExistence type="predicted"/>
<sequence length="485" mass="51976">MLFVPVYFLGAIFLSLTQLADSPLVAGLVPRGMGVHNFHTSTRHIPPLPRIIRIEPVITEEATTQATEASVSVTIPTTDFSATATTVGTQGPHWSYRYFFDLSCLAGALLLILVGAVLSRVISTPPQVTVVVRCSCVGPECVRTPATQKVEDLPDTPATPPASPSRAGPSSLATPPGRILPVRRRRLEGPDTTQPRTPRENDALYDWMAEMLATRLRPHLPQRSVHSAASPTPVQSSTDAGDIFGSSSSLALFANSRVRRIPTSPPSTPSPPDLRVLRCLVFKELYNMERQASAASVDMDSEADSDGVDDDSDPGDQTRGEEMGANEEMGAGAVPVATTSATEAGGIAAPDDAPISVLERVRAINQRVGANSRGKARESHSITPARQIGGVVEATEGLENPARVSVLEKVRLLDTVARAKGKGKEVEEVKPDPVVKGAVRAFIEAWVHAAPEREPSDLWLRLRGVQEEWAGEEFFDGVDADMLDI</sequence>
<keyword evidence="2" id="KW-0732">Signal</keyword>
<dbReference type="Proteomes" id="UP001218188">
    <property type="component" value="Unassembled WGS sequence"/>
</dbReference>
<feature type="compositionally biased region" description="Low complexity" evidence="1">
    <location>
        <begin position="164"/>
        <end position="173"/>
    </location>
</feature>
<evidence type="ECO:0000313" key="3">
    <source>
        <dbReference type="EMBL" id="KAJ7030405.1"/>
    </source>
</evidence>
<feature type="region of interest" description="Disordered" evidence="1">
    <location>
        <begin position="147"/>
        <end position="202"/>
    </location>
</feature>
<feature type="region of interest" description="Disordered" evidence="1">
    <location>
        <begin position="222"/>
        <end position="241"/>
    </location>
</feature>
<evidence type="ECO:0000256" key="2">
    <source>
        <dbReference type="SAM" id="SignalP"/>
    </source>
</evidence>